<dbReference type="Proteomes" id="UP000440578">
    <property type="component" value="Unassembled WGS sequence"/>
</dbReference>
<feature type="region of interest" description="Disordered" evidence="1">
    <location>
        <begin position="91"/>
        <end position="119"/>
    </location>
</feature>
<dbReference type="AlphaFoldDB" id="A0A6A4VFB0"/>
<name>A0A6A4VFB0_AMPAM</name>
<organism evidence="2 3">
    <name type="scientific">Amphibalanus amphitrite</name>
    <name type="common">Striped barnacle</name>
    <name type="synonym">Balanus amphitrite</name>
    <dbReference type="NCBI Taxonomy" id="1232801"/>
    <lineage>
        <taxon>Eukaryota</taxon>
        <taxon>Metazoa</taxon>
        <taxon>Ecdysozoa</taxon>
        <taxon>Arthropoda</taxon>
        <taxon>Crustacea</taxon>
        <taxon>Multicrustacea</taxon>
        <taxon>Cirripedia</taxon>
        <taxon>Thoracica</taxon>
        <taxon>Thoracicalcarea</taxon>
        <taxon>Balanomorpha</taxon>
        <taxon>Balanoidea</taxon>
        <taxon>Balanidae</taxon>
        <taxon>Amphibalaninae</taxon>
        <taxon>Amphibalanus</taxon>
    </lineage>
</organism>
<feature type="compositionally biased region" description="Basic and acidic residues" evidence="1">
    <location>
        <begin position="91"/>
        <end position="106"/>
    </location>
</feature>
<dbReference type="EMBL" id="VIIS01002057">
    <property type="protein sequence ID" value="KAF0289172.1"/>
    <property type="molecule type" value="Genomic_DNA"/>
</dbReference>
<keyword evidence="3" id="KW-1185">Reference proteome</keyword>
<gene>
    <name evidence="2" type="ORF">FJT64_012531</name>
</gene>
<evidence type="ECO:0000256" key="1">
    <source>
        <dbReference type="SAM" id="MobiDB-lite"/>
    </source>
</evidence>
<evidence type="ECO:0000313" key="3">
    <source>
        <dbReference type="Proteomes" id="UP000440578"/>
    </source>
</evidence>
<protein>
    <submittedName>
        <fullName evidence="2">Uncharacterized protein</fullName>
    </submittedName>
</protein>
<proteinExistence type="predicted"/>
<reference evidence="2 3" key="1">
    <citation type="submission" date="2019-07" db="EMBL/GenBank/DDBJ databases">
        <title>Draft genome assembly of a fouling barnacle, Amphibalanus amphitrite (Darwin, 1854): The first reference genome for Thecostraca.</title>
        <authorList>
            <person name="Kim W."/>
        </authorList>
    </citation>
    <scope>NUCLEOTIDE SEQUENCE [LARGE SCALE GENOMIC DNA]</scope>
    <source>
        <strain evidence="2">SNU_AA5</strain>
        <tissue evidence="2">Soma without cirri and trophi</tissue>
    </source>
</reference>
<accession>A0A6A4VFB0</accession>
<evidence type="ECO:0000313" key="2">
    <source>
        <dbReference type="EMBL" id="KAF0289172.1"/>
    </source>
</evidence>
<comment type="caution">
    <text evidence="2">The sequence shown here is derived from an EMBL/GenBank/DDBJ whole genome shotgun (WGS) entry which is preliminary data.</text>
</comment>
<sequence length="372" mass="40346">MSIDIMENLAIDNLLCNPYRAVALAEPVPGADGITDAIAASLGAIYKHQTAHNGEGPATDEVEEHDAAAQVDLGTLIGELWPAARAAAEHGRVEPFPHYEREERSGEPSAEEADDAGSSSLLPQISTYWRALNAILGDKDLGESGVVDAALERLFGSQDSAIIVSEQTPGNGTDHRNTTRRATRRPNRLLFRLGSRTGAALNATRKRPGSNSNDSQTDAWTTTASSLLMGLLTPGRLTDTVSEAVGRASSRLADRLLDRLTGPLQTVTGRASSGLRRLPRLLAPAQRLVMGPLAEPVRPPLASARSRRPRSELERLQRRLYHSESVQRASAAELARLRRRMVERRLASRAHWSVAAAERNGDMLAHLWTLQP</sequence>